<evidence type="ECO:0000313" key="3">
    <source>
        <dbReference type="Proteomes" id="UP000018208"/>
    </source>
</evidence>
<name>V6LQY4_9EUKA</name>
<gene>
    <name evidence="2" type="ORF">SS50377_21966</name>
    <name evidence="1" type="ORF">SS50377_jh053</name>
</gene>
<sequence length="149" mass="17643">MKNLRPSTSSILISKADWEPFQHHLQMKTQYNLIRPPKQSLKSKFLVPVSNQACFQVKCMVQQFQQSNQPDFVLHPTCGIFNTYHHDQKNIQPYKIQRLENQAFNSHSQKQLDNYELKEQLIIQTKLIDLCVNKARRWRKTSSGEILFK</sequence>
<evidence type="ECO:0000313" key="1">
    <source>
        <dbReference type="EMBL" id="EST47005.1"/>
    </source>
</evidence>
<dbReference type="AlphaFoldDB" id="V6LQY4"/>
<proteinExistence type="predicted"/>
<dbReference type="VEuPathDB" id="GiardiaDB:SS50377_21966"/>
<accession>V6LQY4</accession>
<dbReference type="EMBL" id="KI546053">
    <property type="protein sequence ID" value="EST47005.1"/>
    <property type="molecule type" value="Genomic_DNA"/>
</dbReference>
<dbReference type="Proteomes" id="UP000018208">
    <property type="component" value="Unassembled WGS sequence"/>
</dbReference>
<keyword evidence="3" id="KW-1185">Reference proteome</keyword>
<dbReference type="GeneID" id="94295989"/>
<dbReference type="RefSeq" id="XP_067767175.1">
    <property type="nucleotide sequence ID" value="XM_067905858.1"/>
</dbReference>
<protein>
    <submittedName>
        <fullName evidence="1">Uncharacterized protein</fullName>
    </submittedName>
</protein>
<organism evidence="1">
    <name type="scientific">Spironucleus salmonicida</name>
    <dbReference type="NCBI Taxonomy" id="348837"/>
    <lineage>
        <taxon>Eukaryota</taxon>
        <taxon>Metamonada</taxon>
        <taxon>Diplomonadida</taxon>
        <taxon>Hexamitidae</taxon>
        <taxon>Hexamitinae</taxon>
        <taxon>Spironucleus</taxon>
    </lineage>
</organism>
<reference evidence="2" key="2">
    <citation type="submission" date="2020-12" db="EMBL/GenBank/DDBJ databases">
        <title>New Spironucleus salmonicida genome in near-complete chromosomes.</title>
        <authorList>
            <person name="Xu F."/>
            <person name="Kurt Z."/>
            <person name="Jimenez-Gonzalez A."/>
            <person name="Astvaldsson A."/>
            <person name="Andersson J.O."/>
            <person name="Svard S.G."/>
        </authorList>
    </citation>
    <scope>NUCLEOTIDE SEQUENCE</scope>
    <source>
        <strain evidence="2">ATCC 50377</strain>
    </source>
</reference>
<dbReference type="EMBL" id="AUWU02000002">
    <property type="protein sequence ID" value="KAH0576402.1"/>
    <property type="molecule type" value="Genomic_DNA"/>
</dbReference>
<reference evidence="1 2" key="1">
    <citation type="journal article" date="2014" name="PLoS Genet.">
        <title>The Genome of Spironucleus salmonicida Highlights a Fish Pathogen Adapted to Fluctuating Environments.</title>
        <authorList>
            <person name="Xu F."/>
            <person name="Jerlstrom-Hultqvist J."/>
            <person name="Einarsson E."/>
            <person name="Astvaldsson A."/>
            <person name="Svard S.G."/>
            <person name="Andersson J.O."/>
        </authorList>
    </citation>
    <scope>NUCLEOTIDE SEQUENCE</scope>
    <source>
        <strain evidence="2">ATCC 50377</strain>
    </source>
</reference>
<dbReference type="KEGG" id="ssao:94295989"/>
<evidence type="ECO:0000313" key="2">
    <source>
        <dbReference type="EMBL" id="KAH0576402.1"/>
    </source>
</evidence>